<dbReference type="PROSITE" id="PS51450">
    <property type="entry name" value="LRR"/>
    <property type="match status" value="1"/>
</dbReference>
<evidence type="ECO:0000313" key="4">
    <source>
        <dbReference type="EMBL" id="PIK57469.1"/>
    </source>
</evidence>
<evidence type="ECO:0000313" key="5">
    <source>
        <dbReference type="Proteomes" id="UP000230750"/>
    </source>
</evidence>
<dbReference type="OrthoDB" id="676979at2759"/>
<proteinExistence type="predicted"/>
<keyword evidence="1" id="KW-0433">Leucine-rich repeat</keyword>
<dbReference type="InterPro" id="IPR003591">
    <property type="entry name" value="Leu-rich_rpt_typical-subtyp"/>
</dbReference>
<dbReference type="SMART" id="SM00369">
    <property type="entry name" value="LRR_TYP"/>
    <property type="match status" value="7"/>
</dbReference>
<keyword evidence="4" id="KW-0808">Transferase</keyword>
<dbReference type="AlphaFoldDB" id="A0A2G8LB47"/>
<keyword evidence="3" id="KW-0677">Repeat</keyword>
<evidence type="ECO:0000256" key="3">
    <source>
        <dbReference type="ARBA" id="ARBA00022737"/>
    </source>
</evidence>
<dbReference type="PANTHER" id="PTHR24369:SF210">
    <property type="entry name" value="CHAOPTIN-RELATED"/>
    <property type="match status" value="1"/>
</dbReference>
<dbReference type="Pfam" id="PF13855">
    <property type="entry name" value="LRR_8"/>
    <property type="match status" value="2"/>
</dbReference>
<accession>A0A2G8LB47</accession>
<gene>
    <name evidence="4" type="ORF">BSL78_05622</name>
</gene>
<dbReference type="InterPro" id="IPR050541">
    <property type="entry name" value="LRR_TM_domain-containing"/>
</dbReference>
<dbReference type="InterPro" id="IPR032675">
    <property type="entry name" value="LRR_dom_sf"/>
</dbReference>
<dbReference type="EMBL" id="MRZV01000141">
    <property type="protein sequence ID" value="PIK57469.1"/>
    <property type="molecule type" value="Genomic_DNA"/>
</dbReference>
<dbReference type="GO" id="GO:0005886">
    <property type="term" value="C:plasma membrane"/>
    <property type="evidence" value="ECO:0007669"/>
    <property type="project" value="TreeGrafter"/>
</dbReference>
<dbReference type="InterPro" id="IPR001611">
    <property type="entry name" value="Leu-rich_rpt"/>
</dbReference>
<keyword evidence="5" id="KW-1185">Reference proteome</keyword>
<evidence type="ECO:0000256" key="1">
    <source>
        <dbReference type="ARBA" id="ARBA00022614"/>
    </source>
</evidence>
<dbReference type="Gene3D" id="3.80.10.10">
    <property type="entry name" value="Ribonuclease Inhibitor"/>
    <property type="match status" value="2"/>
</dbReference>
<dbReference type="GO" id="GO:0016301">
    <property type="term" value="F:kinase activity"/>
    <property type="evidence" value="ECO:0007669"/>
    <property type="project" value="UniProtKB-KW"/>
</dbReference>
<dbReference type="SUPFAM" id="SSF52058">
    <property type="entry name" value="L domain-like"/>
    <property type="match status" value="1"/>
</dbReference>
<dbReference type="Proteomes" id="UP000230750">
    <property type="component" value="Unassembled WGS sequence"/>
</dbReference>
<sequence>MAMMIVVVAAHPSSAPPAEPPRLTCGDACNYDDWFDRAHCDNRDLSVVPIVDGCDAVRVLEVQGNHISRISSDCLEGYRYVTSLDASENVIAVIEPGAFAGLPEMKHLLLYQNEITVLPNDTFMGTVTLSSINLNQNKIVEISENVLWGLTKLTSISFSNNRISHLARNIFQGLFKLKDLSVSNNELFEIEEDLFKGLLRVSSINLNGNRLVNIPSGLFNGLTALQSVYLSNNRLISIPPPTQLGLTSGLMVIVLQDNSITEASDIIPYMDLSESFFFGGNPFQCDCDFATVQELYFNNSFHEQPGYNQAIQVTCISGERSFPIDQPLPVEFCPENGEMNDEVPITSTITVPESSGISVQTSSESYDNVTSDNDLLQNSADPCICKCPCDTSDISITFSDWLVIYIASIVTLHVIFQLRKKVSGLYNSSKE</sequence>
<keyword evidence="2" id="KW-0732">Signal</keyword>
<dbReference type="STRING" id="307972.A0A2G8LB47"/>
<keyword evidence="4" id="KW-0418">Kinase</keyword>
<evidence type="ECO:0000256" key="2">
    <source>
        <dbReference type="ARBA" id="ARBA00022729"/>
    </source>
</evidence>
<name>A0A2G8LB47_STIJA</name>
<reference evidence="4 5" key="1">
    <citation type="journal article" date="2017" name="PLoS Biol.">
        <title>The sea cucumber genome provides insights into morphological evolution and visceral regeneration.</title>
        <authorList>
            <person name="Zhang X."/>
            <person name="Sun L."/>
            <person name="Yuan J."/>
            <person name="Sun Y."/>
            <person name="Gao Y."/>
            <person name="Zhang L."/>
            <person name="Li S."/>
            <person name="Dai H."/>
            <person name="Hamel J.F."/>
            <person name="Liu C."/>
            <person name="Yu Y."/>
            <person name="Liu S."/>
            <person name="Lin W."/>
            <person name="Guo K."/>
            <person name="Jin S."/>
            <person name="Xu P."/>
            <person name="Storey K.B."/>
            <person name="Huan P."/>
            <person name="Zhang T."/>
            <person name="Zhou Y."/>
            <person name="Zhang J."/>
            <person name="Lin C."/>
            <person name="Li X."/>
            <person name="Xing L."/>
            <person name="Huo D."/>
            <person name="Sun M."/>
            <person name="Wang L."/>
            <person name="Mercier A."/>
            <person name="Li F."/>
            <person name="Yang H."/>
            <person name="Xiang J."/>
        </authorList>
    </citation>
    <scope>NUCLEOTIDE SEQUENCE [LARGE SCALE GENOMIC DNA]</scope>
    <source>
        <strain evidence="4">Shaxun</strain>
        <tissue evidence="4">Muscle</tissue>
    </source>
</reference>
<protein>
    <submittedName>
        <fullName evidence="4">TKL protein kinase</fullName>
    </submittedName>
</protein>
<dbReference type="PANTHER" id="PTHR24369">
    <property type="entry name" value="ANTIGEN BSP, PUTATIVE-RELATED"/>
    <property type="match status" value="1"/>
</dbReference>
<comment type="caution">
    <text evidence="4">The sequence shown here is derived from an EMBL/GenBank/DDBJ whole genome shotgun (WGS) entry which is preliminary data.</text>
</comment>
<organism evidence="4 5">
    <name type="scientific">Stichopus japonicus</name>
    <name type="common">Sea cucumber</name>
    <dbReference type="NCBI Taxonomy" id="307972"/>
    <lineage>
        <taxon>Eukaryota</taxon>
        <taxon>Metazoa</taxon>
        <taxon>Echinodermata</taxon>
        <taxon>Eleutherozoa</taxon>
        <taxon>Echinozoa</taxon>
        <taxon>Holothuroidea</taxon>
        <taxon>Aspidochirotacea</taxon>
        <taxon>Aspidochirotida</taxon>
        <taxon>Stichopodidae</taxon>
        <taxon>Apostichopus</taxon>
    </lineage>
</organism>